<accession>A0A3G5AFG8</accession>
<gene>
    <name evidence="1" type="ORF">Solivirus1_35</name>
</gene>
<organism evidence="1">
    <name type="scientific">Solivirus sp</name>
    <dbReference type="NCBI Taxonomy" id="2487772"/>
    <lineage>
        <taxon>Viruses</taxon>
        <taxon>Pithoviruses</taxon>
    </lineage>
</organism>
<name>A0A3G5AFG8_9VIRU</name>
<reference evidence="1" key="1">
    <citation type="submission" date="2018-10" db="EMBL/GenBank/DDBJ databases">
        <title>Hidden diversity of soil giant viruses.</title>
        <authorList>
            <person name="Schulz F."/>
            <person name="Alteio L."/>
            <person name="Goudeau D."/>
            <person name="Ryan E.M."/>
            <person name="Malmstrom R.R."/>
            <person name="Blanchard J."/>
            <person name="Woyke T."/>
        </authorList>
    </citation>
    <scope>NUCLEOTIDE SEQUENCE</scope>
    <source>
        <strain evidence="1">SOV1</strain>
    </source>
</reference>
<protein>
    <submittedName>
        <fullName evidence="1">Uncharacterized protein</fullName>
    </submittedName>
</protein>
<sequence length="284" mass="32749">MQNYIGINSQLFRVLNSTPNEIILFNPITNTSFQCSFNGECWFIGSTQVSPIPFSITIKGRVRVGKYNYKTQKEPSTEGYTNVLIHTSGELSPYTMRDSNGTIMENAWQFSKLWEQVPAQRQPVSMYQSDQIRWEHPAELHYLNGQLTDEYWNWKAKGFAHSKWVRYPAGFHNHKKCLGSVYVTNGKYSILDYITARKLIYVPKYKEIAITTNQFQLLKQMIESGQNIQINEVDGPTFEEIYPYNQVVNASIEVNPETLYYLLNSEKQAFGHGYTLAGCLLGFL</sequence>
<evidence type="ECO:0000313" key="1">
    <source>
        <dbReference type="EMBL" id="AYV85878.1"/>
    </source>
</evidence>
<proteinExistence type="predicted"/>
<dbReference type="EMBL" id="MK072489">
    <property type="protein sequence ID" value="AYV85878.1"/>
    <property type="molecule type" value="Genomic_DNA"/>
</dbReference>